<feature type="active site" description="Nucleophile" evidence="13">
    <location>
        <position position="96"/>
    </location>
</feature>
<evidence type="ECO:0000256" key="15">
    <source>
        <dbReference type="SAM" id="SignalP"/>
    </source>
</evidence>
<keyword evidence="11 13" id="KW-0326">Glycosidase</keyword>
<dbReference type="InterPro" id="IPR033123">
    <property type="entry name" value="GH11_dom"/>
</dbReference>
<evidence type="ECO:0000256" key="13">
    <source>
        <dbReference type="PROSITE-ProRule" id="PRU01097"/>
    </source>
</evidence>
<dbReference type="GeneID" id="89923249"/>
<dbReference type="GO" id="GO:0005576">
    <property type="term" value="C:extracellular region"/>
    <property type="evidence" value="ECO:0007669"/>
    <property type="project" value="UniProtKB-SubCell"/>
</dbReference>
<gene>
    <name evidence="17" type="ORF">LTR77_001902</name>
</gene>
<evidence type="ECO:0000256" key="2">
    <source>
        <dbReference type="ARBA" id="ARBA00004613"/>
    </source>
</evidence>
<dbReference type="EMBL" id="JAVRRT010000002">
    <property type="protein sequence ID" value="KAK5174819.1"/>
    <property type="molecule type" value="Genomic_DNA"/>
</dbReference>
<evidence type="ECO:0000256" key="6">
    <source>
        <dbReference type="ARBA" id="ARBA00022525"/>
    </source>
</evidence>
<keyword evidence="8 15" id="KW-0732">Signal</keyword>
<dbReference type="Proteomes" id="UP001337655">
    <property type="component" value="Unassembled WGS sequence"/>
</dbReference>
<comment type="caution">
    <text evidence="17">The sequence shown here is derived from an EMBL/GenBank/DDBJ whole genome shotgun (WGS) entry which is preliminary data.</text>
</comment>
<evidence type="ECO:0000313" key="18">
    <source>
        <dbReference type="Proteomes" id="UP001337655"/>
    </source>
</evidence>
<evidence type="ECO:0000313" key="17">
    <source>
        <dbReference type="EMBL" id="KAK5174819.1"/>
    </source>
</evidence>
<accession>A0AAV9PPZ4</accession>
<evidence type="ECO:0000256" key="8">
    <source>
        <dbReference type="ARBA" id="ARBA00022729"/>
    </source>
</evidence>
<dbReference type="PANTHER" id="PTHR46828">
    <property type="entry name" value="ENDO-1,4-BETA-XYLANASE A-RELATED"/>
    <property type="match status" value="1"/>
</dbReference>
<reference evidence="17 18" key="1">
    <citation type="submission" date="2023-08" db="EMBL/GenBank/DDBJ databases">
        <title>Black Yeasts Isolated from many extreme environments.</title>
        <authorList>
            <person name="Coleine C."/>
            <person name="Stajich J.E."/>
            <person name="Selbmann L."/>
        </authorList>
    </citation>
    <scope>NUCLEOTIDE SEQUENCE [LARGE SCALE GENOMIC DNA]</scope>
    <source>
        <strain evidence="17 18">CCFEE 5935</strain>
    </source>
</reference>
<dbReference type="AlphaFoldDB" id="A0AAV9PPZ4"/>
<dbReference type="SUPFAM" id="SSF49899">
    <property type="entry name" value="Concanavalin A-like lectins/glucanases"/>
    <property type="match status" value="1"/>
</dbReference>
<evidence type="ECO:0000256" key="3">
    <source>
        <dbReference type="ARBA" id="ARBA00004851"/>
    </source>
</evidence>
<evidence type="ECO:0000259" key="16">
    <source>
        <dbReference type="PROSITE" id="PS51761"/>
    </source>
</evidence>
<keyword evidence="12 13" id="KW-0624">Polysaccharide degradation</keyword>
<keyword evidence="7 13" id="KW-0858">Xylan degradation</keyword>
<evidence type="ECO:0000256" key="1">
    <source>
        <dbReference type="ARBA" id="ARBA00000681"/>
    </source>
</evidence>
<evidence type="ECO:0000256" key="7">
    <source>
        <dbReference type="ARBA" id="ARBA00022651"/>
    </source>
</evidence>
<feature type="signal peptide" evidence="15">
    <location>
        <begin position="1"/>
        <end position="19"/>
    </location>
</feature>
<evidence type="ECO:0000256" key="14">
    <source>
        <dbReference type="RuleBase" id="RU362015"/>
    </source>
</evidence>
<dbReference type="InterPro" id="IPR013320">
    <property type="entry name" value="ConA-like_dom_sf"/>
</dbReference>
<dbReference type="FunFam" id="2.60.120.180:FF:000002">
    <property type="entry name" value="Endo-1,4-beta-xylanase A"/>
    <property type="match status" value="1"/>
</dbReference>
<dbReference type="InterPro" id="IPR001137">
    <property type="entry name" value="Glyco_hydro_11"/>
</dbReference>
<evidence type="ECO:0000256" key="4">
    <source>
        <dbReference type="ARBA" id="ARBA00007792"/>
    </source>
</evidence>
<dbReference type="Gene3D" id="2.60.120.180">
    <property type="match status" value="1"/>
</dbReference>
<keyword evidence="10 13" id="KW-0119">Carbohydrate metabolism</keyword>
<comment type="subcellular location">
    <subcellularLocation>
        <location evidence="2">Secreted</location>
    </subcellularLocation>
</comment>
<comment type="catalytic activity">
    <reaction evidence="1 13 14">
        <text>Endohydrolysis of (1-&gt;4)-beta-D-xylosidic linkages in xylans.</text>
        <dbReference type="EC" id="3.2.1.8"/>
    </reaction>
</comment>
<evidence type="ECO:0000256" key="10">
    <source>
        <dbReference type="ARBA" id="ARBA00023277"/>
    </source>
</evidence>
<dbReference type="PRINTS" id="PR00911">
    <property type="entry name" value="GLHYDRLASE11"/>
</dbReference>
<feature type="active site" description="Proton donor" evidence="13">
    <location>
        <position position="189"/>
    </location>
</feature>
<protein>
    <recommendedName>
        <fullName evidence="5 13">Endo-1,4-beta-xylanase</fullName>
        <ecNumber evidence="5 13">3.2.1.8</ecNumber>
    </recommendedName>
</protein>
<dbReference type="GO" id="GO:0045493">
    <property type="term" value="P:xylan catabolic process"/>
    <property type="evidence" value="ECO:0007669"/>
    <property type="project" value="UniProtKB-UniRule"/>
</dbReference>
<evidence type="ECO:0000256" key="9">
    <source>
        <dbReference type="ARBA" id="ARBA00022801"/>
    </source>
</evidence>
<dbReference type="GO" id="GO:0031176">
    <property type="term" value="F:endo-1,4-beta-xylanase activity"/>
    <property type="evidence" value="ECO:0007669"/>
    <property type="project" value="UniProtKB-UniRule"/>
</dbReference>
<comment type="similarity">
    <text evidence="4 13 14">Belongs to the glycosyl hydrolase 11 (cellulase G) family.</text>
</comment>
<dbReference type="InterPro" id="IPR013319">
    <property type="entry name" value="GH11/12"/>
</dbReference>
<dbReference type="Pfam" id="PF00457">
    <property type="entry name" value="Glyco_hydro_11"/>
    <property type="match status" value="1"/>
</dbReference>
<sequence>MRSFTNALLAGAAASTVFAQDALDYVQNYNGDLAAFDYDESAGTYSANWNNPGDFVVGLGWTTGTARDITYDATYSASGSGSYLAVYGWVNEPQAEYYVVESYGSYDPCSGSGATSQGTIESDGGTYTMCTDTRTNQPSITGTSTFTQYWSVRQSQRTSGTVTMANHFQAWAKFGFGNSDFNFQVMAVEAFSGAGTASVTVGGSASGGASNSESAVASAPVASASAAYSGIASGSPASSAAPVFSSAPASSAAPASSYAIPSGVSGGSPASSAAPVSSGYLAPSASAAPSSSYAAPSASSSVAAAPSGCVVQYFYA</sequence>
<keyword evidence="9 13" id="KW-0378">Hydrolase</keyword>
<dbReference type="PROSITE" id="PS51761">
    <property type="entry name" value="GH11_3"/>
    <property type="match status" value="1"/>
</dbReference>
<evidence type="ECO:0000256" key="11">
    <source>
        <dbReference type="ARBA" id="ARBA00023295"/>
    </source>
</evidence>
<evidence type="ECO:0000256" key="12">
    <source>
        <dbReference type="ARBA" id="ARBA00023326"/>
    </source>
</evidence>
<dbReference type="RefSeq" id="XP_064663488.1">
    <property type="nucleotide sequence ID" value="XM_064799161.1"/>
</dbReference>
<feature type="chain" id="PRO_5043552763" description="Endo-1,4-beta-xylanase" evidence="15">
    <location>
        <begin position="20"/>
        <end position="316"/>
    </location>
</feature>
<dbReference type="InterPro" id="IPR018208">
    <property type="entry name" value="GH11_AS_1"/>
</dbReference>
<dbReference type="PANTHER" id="PTHR46828:SF2">
    <property type="entry name" value="ENDO-1,4-BETA-XYLANASE A-RELATED"/>
    <property type="match status" value="1"/>
</dbReference>
<keyword evidence="18" id="KW-1185">Reference proteome</keyword>
<keyword evidence="6" id="KW-0964">Secreted</keyword>
<feature type="domain" description="GH11" evidence="16">
    <location>
        <begin position="11"/>
        <end position="202"/>
    </location>
</feature>
<dbReference type="PROSITE" id="PS00776">
    <property type="entry name" value="GH11_1"/>
    <property type="match status" value="1"/>
</dbReference>
<evidence type="ECO:0000256" key="5">
    <source>
        <dbReference type="ARBA" id="ARBA00012590"/>
    </source>
</evidence>
<name>A0AAV9PPZ4_9PEZI</name>
<dbReference type="EC" id="3.2.1.8" evidence="5 13"/>
<organism evidence="17 18">
    <name type="scientific">Saxophila tyrrhenica</name>
    <dbReference type="NCBI Taxonomy" id="1690608"/>
    <lineage>
        <taxon>Eukaryota</taxon>
        <taxon>Fungi</taxon>
        <taxon>Dikarya</taxon>
        <taxon>Ascomycota</taxon>
        <taxon>Pezizomycotina</taxon>
        <taxon>Dothideomycetes</taxon>
        <taxon>Dothideomycetidae</taxon>
        <taxon>Mycosphaerellales</taxon>
        <taxon>Extremaceae</taxon>
        <taxon>Saxophila</taxon>
    </lineage>
</organism>
<proteinExistence type="inferred from homology"/>
<comment type="pathway">
    <text evidence="3 13 14">Glycan degradation; xylan degradation.</text>
</comment>